<dbReference type="OrthoDB" id="3584537at2"/>
<dbReference type="InterPro" id="IPR051172">
    <property type="entry name" value="Chlamydia_OmcB"/>
</dbReference>
<feature type="domain" description="DUF7507" evidence="2">
    <location>
        <begin position="841"/>
        <end position="928"/>
    </location>
</feature>
<keyword evidence="1" id="KW-0732">Signal</keyword>
<feature type="domain" description="DUF7507" evidence="2">
    <location>
        <begin position="235"/>
        <end position="325"/>
    </location>
</feature>
<keyword evidence="4" id="KW-1185">Reference proteome</keyword>
<feature type="chain" id="PRO_5014911010" evidence="1">
    <location>
        <begin position="26"/>
        <end position="1332"/>
    </location>
</feature>
<accession>A0A2N3WH11</accession>
<proteinExistence type="predicted"/>
<dbReference type="NCBIfam" id="TIGR01451">
    <property type="entry name" value="B_ant_repeat"/>
    <property type="match status" value="6"/>
</dbReference>
<dbReference type="InterPro" id="IPR055354">
    <property type="entry name" value="DUF7507"/>
</dbReference>
<name>A0A2N3WH11_9PSEU</name>
<dbReference type="GO" id="GO:0005975">
    <property type="term" value="P:carbohydrate metabolic process"/>
    <property type="evidence" value="ECO:0007669"/>
    <property type="project" value="UniProtKB-ARBA"/>
</dbReference>
<feature type="domain" description="DUF7507" evidence="2">
    <location>
        <begin position="1234"/>
        <end position="1322"/>
    </location>
</feature>
<organism evidence="3 4">
    <name type="scientific">Amycolatopsis echigonensis</name>
    <dbReference type="NCBI Taxonomy" id="2576905"/>
    <lineage>
        <taxon>Bacteria</taxon>
        <taxon>Bacillati</taxon>
        <taxon>Actinomycetota</taxon>
        <taxon>Actinomycetes</taxon>
        <taxon>Pseudonocardiales</taxon>
        <taxon>Pseudonocardiaceae</taxon>
        <taxon>Amycolatopsis</taxon>
    </lineage>
</organism>
<feature type="domain" description="DUF7507" evidence="2">
    <location>
        <begin position="136"/>
        <end position="209"/>
    </location>
</feature>
<dbReference type="Gene3D" id="2.60.40.10">
    <property type="entry name" value="Immunoglobulins"/>
    <property type="match status" value="3"/>
</dbReference>
<reference evidence="3 4" key="1">
    <citation type="submission" date="2017-12" db="EMBL/GenBank/DDBJ databases">
        <title>Sequencing the genomes of 1000 Actinobacteria strains.</title>
        <authorList>
            <person name="Klenk H.-P."/>
        </authorList>
    </citation>
    <scope>NUCLEOTIDE SEQUENCE [LARGE SCALE GENOMIC DNA]</scope>
    <source>
        <strain evidence="3 4">DSM 45165</strain>
    </source>
</reference>
<feature type="domain" description="DUF7507" evidence="2">
    <location>
        <begin position="940"/>
        <end position="1027"/>
    </location>
</feature>
<sequence>MVSAGIRLLLVLGLTATLLPPAAHAAKAAPARPVRDLRVTAVAEPHRVHAGDQVTFTVSVTNPAADPVSDVEAVDERNPQCGKKIGTLVPGATARYQCRFAAPEKGFVSTVKVTGAGPDGEQLSASAGSNVDVLRPALALSQQVDKPAYRAGDQAIFTLKTTNAGDVPLHDVTIGDRGVQSCARALGSLAPGQSVVGTCTATVPLPDGTSATVKGIDPLGKVVTSTAEAKVPLITPAIAVSKEAVPPVVHGGDQVTWKVTVRNIGDSPLNPVVVTDDTTPECSRSFGALTPGTQQTYSCTAKPTLTTTNGVTATGTDATGRPVTAKSSATVTVIHPALAVTAAASPAQVREGDRVTFTVTVRNSGDVPLDDVAVADDSVAGCVRKFGTLAPNAVETYKCEQLAPADDVTNTVVATGKDQLGTTQRATADARVDVIHPTLEAAVTAAPAQVREGDRVTFTVTVSNTGDAEFHDVTVADDRVAECARSLGTVAAQGKQTFTCSTVAGAQGFPNDLAVTGTDPTGRSTTAKASASFTVQHPAVTLTATVQGGPFREHDNVAVHVIVANAGDVPLTGLAVTTMARAEGCAQQHDALAPGSTWTFDCTTTAPGADVTEALQVTAKPPVGAPVTAATEAAIDVIHPFITLAQSVAPTVVRPGQPATFTLTVTNAGDTELRDTQVADSAVPECAKRLGTLAPQAKQTYTCVRTATDDLTSDATVTGTDPSGRPVTANASAHIDVIHPAIQLAQTVAPRQVREGDQVTFTVTVRNSGDAPLAKVSVVDERTPGCARDFPALAAGEEQHYTCTTKAGHDGYSNTVKATAADPIGGTVTATADAAFTVVHPGLALTKTVHGGPFRAGDPVTFTITATNTGDAPLTAVKVTDQGPCAKALDTLASKANKTYDCTIPAPADDAVSTAHVTGTPPVGPPLTASADAHIDVIHPALTVMTSANPTVARAGDTLTVTVAVTNTGDVPLTGVTSTDPGCPKKFDRLEPGAAQSYQCTLKAKPDDFTVLATLTGTDPTNRPVTASGSAKIDVIHPEIAIMKDAQPYEVRQGDKVTFSLLVRNVGDVPLTAVSVVDDRTPACAHQIPSLAPDAQIEYQCTITAGAAGFTNTAKVTGTDPTQRTVSGSAQASFKVKNPALTVAKHAAGSAYRADDPVPFEVVLTNTGDQPLHDVRVTDDPACGHTFAELPVGGTQRYQCVAPATAVQATATAAAPWGPPVTATGRADYPVLHPALDLRRDHLQQPIRPGDPVTYVSTLRNTGDAALHDVTVRDADPACSFTVAQLAPGEQVTRACTLSARADVTTTTTAIATDQTGRTVTKEATTTTKVGP</sequence>
<feature type="domain" description="DUF7507" evidence="2">
    <location>
        <begin position="740"/>
        <end position="829"/>
    </location>
</feature>
<dbReference type="RefSeq" id="WP_101436852.1">
    <property type="nucleotide sequence ID" value="NZ_PJMY01000003.1"/>
</dbReference>
<dbReference type="InterPro" id="IPR013783">
    <property type="entry name" value="Ig-like_fold"/>
</dbReference>
<dbReference type="EMBL" id="PJMY01000003">
    <property type="protein sequence ID" value="PKV93159.1"/>
    <property type="molecule type" value="Genomic_DNA"/>
</dbReference>
<feature type="domain" description="DUF7507" evidence="2">
    <location>
        <begin position="336"/>
        <end position="423"/>
    </location>
</feature>
<dbReference type="Proteomes" id="UP000233750">
    <property type="component" value="Unassembled WGS sequence"/>
</dbReference>
<evidence type="ECO:0000256" key="1">
    <source>
        <dbReference type="SAM" id="SignalP"/>
    </source>
</evidence>
<evidence type="ECO:0000259" key="2">
    <source>
        <dbReference type="Pfam" id="PF24346"/>
    </source>
</evidence>
<feature type="domain" description="DUF7507" evidence="2">
    <location>
        <begin position="1038"/>
        <end position="1127"/>
    </location>
</feature>
<dbReference type="InterPro" id="IPR047589">
    <property type="entry name" value="DUF11_rpt"/>
</dbReference>
<evidence type="ECO:0000313" key="3">
    <source>
        <dbReference type="EMBL" id="PKV93159.1"/>
    </source>
</evidence>
<feature type="domain" description="DUF7507" evidence="2">
    <location>
        <begin position="640"/>
        <end position="729"/>
    </location>
</feature>
<dbReference type="Pfam" id="PF24346">
    <property type="entry name" value="DUF7507"/>
    <property type="match status" value="10"/>
</dbReference>
<evidence type="ECO:0000313" key="4">
    <source>
        <dbReference type="Proteomes" id="UP000233750"/>
    </source>
</evidence>
<comment type="caution">
    <text evidence="3">The sequence shown here is derived from an EMBL/GenBank/DDBJ whole genome shotgun (WGS) entry which is preliminary data.</text>
</comment>
<feature type="signal peptide" evidence="1">
    <location>
        <begin position="1"/>
        <end position="25"/>
    </location>
</feature>
<dbReference type="PANTHER" id="PTHR34819">
    <property type="entry name" value="LARGE CYSTEINE-RICH PERIPLASMIC PROTEIN OMCB"/>
    <property type="match status" value="1"/>
</dbReference>
<feature type="domain" description="DUF7507" evidence="2">
    <location>
        <begin position="1138"/>
        <end position="1213"/>
    </location>
</feature>
<protein>
    <submittedName>
        <fullName evidence="3">Repeat protein (TIGR01451 family)</fullName>
    </submittedName>
</protein>
<gene>
    <name evidence="3" type="ORF">ATK30_3999</name>
</gene>